<dbReference type="Gene3D" id="1.20.1070.10">
    <property type="entry name" value="Rhodopsin 7-helix transmembrane proteins"/>
    <property type="match status" value="1"/>
</dbReference>
<feature type="transmembrane region" description="Helical" evidence="1">
    <location>
        <begin position="202"/>
        <end position="226"/>
    </location>
</feature>
<gene>
    <name evidence="2" type="primary">NCL1_20786</name>
    <name evidence="2" type="ORF">NPIL_166941</name>
</gene>
<sequence>MYTKDILNASVEAVKDSLGENSSKLHNVTIKFKETDFGSDNDLYIQGWPICVISIAFMSAYFWAIDAHIKYSTIREPWYCIYYLLVVSYMNEIFCLPTRLKFIFPYLLCKDGALWWVKHGRRYILTLYAYALVSLAIYSYNLVFKTLFKSPFSRMQWYVILVGLCIISSLPTLYFLGVYGWTESHCGKGFFTYTWQFVDYPGQFNMTILLLANYIVPACLITFLLGRVGIELLRRRELFLFKEPKMYSLCLGDRKCIAMAFCTCFAFVIASIPFIIHETVRMYVNPNLTNSAEIIEIISFSNLYMDPCFVLVLQYGHYWIWSRASSRDLKREWVLHGNKLDTYRNNCN</sequence>
<dbReference type="Proteomes" id="UP000887013">
    <property type="component" value="Unassembled WGS sequence"/>
</dbReference>
<protein>
    <recommendedName>
        <fullName evidence="4">G-protein coupled receptors family 1 profile domain-containing protein</fullName>
    </recommendedName>
</protein>
<keyword evidence="1" id="KW-0472">Membrane</keyword>
<feature type="transmembrane region" description="Helical" evidence="1">
    <location>
        <begin position="297"/>
        <end position="321"/>
    </location>
</feature>
<evidence type="ECO:0000313" key="2">
    <source>
        <dbReference type="EMBL" id="GFS79089.1"/>
    </source>
</evidence>
<evidence type="ECO:0008006" key="4">
    <source>
        <dbReference type="Google" id="ProtNLM"/>
    </source>
</evidence>
<evidence type="ECO:0000313" key="3">
    <source>
        <dbReference type="Proteomes" id="UP000887013"/>
    </source>
</evidence>
<accession>A0A8X6MUX2</accession>
<feature type="transmembrane region" description="Helical" evidence="1">
    <location>
        <begin position="77"/>
        <end position="103"/>
    </location>
</feature>
<dbReference type="EMBL" id="BMAW01002531">
    <property type="protein sequence ID" value="GFS79089.1"/>
    <property type="molecule type" value="Genomic_DNA"/>
</dbReference>
<feature type="transmembrane region" description="Helical" evidence="1">
    <location>
        <begin position="155"/>
        <end position="182"/>
    </location>
</feature>
<keyword evidence="1" id="KW-0812">Transmembrane</keyword>
<feature type="transmembrane region" description="Helical" evidence="1">
    <location>
        <begin position="123"/>
        <end position="143"/>
    </location>
</feature>
<proteinExistence type="predicted"/>
<feature type="transmembrane region" description="Helical" evidence="1">
    <location>
        <begin position="256"/>
        <end position="277"/>
    </location>
</feature>
<reference evidence="2" key="1">
    <citation type="submission" date="2020-08" db="EMBL/GenBank/DDBJ databases">
        <title>Multicomponent nature underlies the extraordinary mechanical properties of spider dragline silk.</title>
        <authorList>
            <person name="Kono N."/>
            <person name="Nakamura H."/>
            <person name="Mori M."/>
            <person name="Yoshida Y."/>
            <person name="Ohtoshi R."/>
            <person name="Malay A.D."/>
            <person name="Moran D.A.P."/>
            <person name="Tomita M."/>
            <person name="Numata K."/>
            <person name="Arakawa K."/>
        </authorList>
    </citation>
    <scope>NUCLEOTIDE SEQUENCE</scope>
</reference>
<feature type="transmembrane region" description="Helical" evidence="1">
    <location>
        <begin position="43"/>
        <end position="65"/>
    </location>
</feature>
<dbReference type="AlphaFoldDB" id="A0A8X6MUX2"/>
<evidence type="ECO:0000256" key="1">
    <source>
        <dbReference type="SAM" id="Phobius"/>
    </source>
</evidence>
<keyword evidence="3" id="KW-1185">Reference proteome</keyword>
<organism evidence="2 3">
    <name type="scientific">Nephila pilipes</name>
    <name type="common">Giant wood spider</name>
    <name type="synonym">Nephila maculata</name>
    <dbReference type="NCBI Taxonomy" id="299642"/>
    <lineage>
        <taxon>Eukaryota</taxon>
        <taxon>Metazoa</taxon>
        <taxon>Ecdysozoa</taxon>
        <taxon>Arthropoda</taxon>
        <taxon>Chelicerata</taxon>
        <taxon>Arachnida</taxon>
        <taxon>Araneae</taxon>
        <taxon>Araneomorphae</taxon>
        <taxon>Entelegynae</taxon>
        <taxon>Araneoidea</taxon>
        <taxon>Nephilidae</taxon>
        <taxon>Nephila</taxon>
    </lineage>
</organism>
<comment type="caution">
    <text evidence="2">The sequence shown here is derived from an EMBL/GenBank/DDBJ whole genome shotgun (WGS) entry which is preliminary data.</text>
</comment>
<dbReference type="SUPFAM" id="SSF81321">
    <property type="entry name" value="Family A G protein-coupled receptor-like"/>
    <property type="match status" value="1"/>
</dbReference>
<keyword evidence="1" id="KW-1133">Transmembrane helix</keyword>
<name>A0A8X6MUX2_NEPPI</name>